<dbReference type="Proteomes" id="UP001597183">
    <property type="component" value="Unassembled WGS sequence"/>
</dbReference>
<evidence type="ECO:0000256" key="2">
    <source>
        <dbReference type="ARBA" id="ARBA00022729"/>
    </source>
</evidence>
<organism evidence="13 14">
    <name type="scientific">Actinoplanes sichuanensis</name>
    <dbReference type="NCBI Taxonomy" id="512349"/>
    <lineage>
        <taxon>Bacteria</taxon>
        <taxon>Bacillati</taxon>
        <taxon>Actinomycetota</taxon>
        <taxon>Actinomycetes</taxon>
        <taxon>Micromonosporales</taxon>
        <taxon>Micromonosporaceae</taxon>
        <taxon>Actinoplanes</taxon>
    </lineage>
</organism>
<dbReference type="RefSeq" id="WP_317788282.1">
    <property type="nucleotide sequence ID" value="NZ_AP028461.1"/>
</dbReference>
<reference evidence="14" key="1">
    <citation type="journal article" date="2019" name="Int. J. Syst. Evol. Microbiol.">
        <title>The Global Catalogue of Microorganisms (GCM) 10K type strain sequencing project: providing services to taxonomists for standard genome sequencing and annotation.</title>
        <authorList>
            <consortium name="The Broad Institute Genomics Platform"/>
            <consortium name="The Broad Institute Genome Sequencing Center for Infectious Disease"/>
            <person name="Wu L."/>
            <person name="Ma J."/>
        </authorList>
    </citation>
    <scope>NUCLEOTIDE SEQUENCE [LARGE SCALE GENOMIC DNA]</scope>
    <source>
        <strain evidence="14">CCM 7526</strain>
    </source>
</reference>
<protein>
    <submittedName>
        <fullName evidence="13">Cellulase family glycosylhydrolase</fullName>
    </submittedName>
</protein>
<dbReference type="EMBL" id="JBHTMK010000037">
    <property type="protein sequence ID" value="MFD1368880.1"/>
    <property type="molecule type" value="Genomic_DNA"/>
</dbReference>
<dbReference type="Pfam" id="PF03442">
    <property type="entry name" value="CBM_X2"/>
    <property type="match status" value="1"/>
</dbReference>
<evidence type="ECO:0000256" key="9">
    <source>
        <dbReference type="SAM" id="SignalP"/>
    </source>
</evidence>
<dbReference type="Gene3D" id="3.20.20.80">
    <property type="entry name" value="Glycosidases"/>
    <property type="match status" value="1"/>
</dbReference>
<dbReference type="SUPFAM" id="SSF51445">
    <property type="entry name" value="(Trans)glycosidases"/>
    <property type="match status" value="1"/>
</dbReference>
<dbReference type="Gene3D" id="2.60.40.10">
    <property type="entry name" value="Immunoglobulins"/>
    <property type="match status" value="1"/>
</dbReference>
<evidence type="ECO:0000259" key="10">
    <source>
        <dbReference type="Pfam" id="PF00150"/>
    </source>
</evidence>
<keyword evidence="6 8" id="KW-0326">Glycosidase</keyword>
<dbReference type="InterPro" id="IPR016282">
    <property type="entry name" value="Glyco_hydro_5_endoGlcnase_B"/>
</dbReference>
<keyword evidence="14" id="KW-1185">Reference proteome</keyword>
<evidence type="ECO:0000313" key="13">
    <source>
        <dbReference type="EMBL" id="MFD1368880.1"/>
    </source>
</evidence>
<dbReference type="InterPro" id="IPR050386">
    <property type="entry name" value="Glycosyl_hydrolase_5"/>
</dbReference>
<dbReference type="InterPro" id="IPR005102">
    <property type="entry name" value="Carbo-bd_X2"/>
</dbReference>
<feature type="domain" description="Endoglucanase B carbohydrate binding" evidence="12">
    <location>
        <begin position="451"/>
        <end position="555"/>
    </location>
</feature>
<evidence type="ECO:0000256" key="8">
    <source>
        <dbReference type="RuleBase" id="RU361153"/>
    </source>
</evidence>
<evidence type="ECO:0000256" key="5">
    <source>
        <dbReference type="ARBA" id="ARBA00023277"/>
    </source>
</evidence>
<keyword evidence="5" id="KW-0119">Carbohydrate metabolism</keyword>
<proteinExistence type="inferred from homology"/>
<dbReference type="InterPro" id="IPR013783">
    <property type="entry name" value="Ig-like_fold"/>
</dbReference>
<dbReference type="PANTHER" id="PTHR31297:SF41">
    <property type="entry name" value="ENDOGLUCANASE, PUTATIVE (AFU_ORTHOLOGUE AFUA_5G01830)-RELATED"/>
    <property type="match status" value="1"/>
</dbReference>
<keyword evidence="2 9" id="KW-0732">Signal</keyword>
<comment type="similarity">
    <text evidence="1 8">Belongs to the glycosyl hydrolase 5 (cellulase A) family.</text>
</comment>
<dbReference type="PIRSF" id="PIRSF001043">
    <property type="entry name" value="Endoglucanase_B"/>
    <property type="match status" value="1"/>
</dbReference>
<dbReference type="InterPro" id="IPR014756">
    <property type="entry name" value="Ig_E-set"/>
</dbReference>
<evidence type="ECO:0000256" key="1">
    <source>
        <dbReference type="ARBA" id="ARBA00005641"/>
    </source>
</evidence>
<comment type="caution">
    <text evidence="13">The sequence shown here is derived from an EMBL/GenBank/DDBJ whole genome shotgun (WGS) entry which is preliminary data.</text>
</comment>
<evidence type="ECO:0000259" key="12">
    <source>
        <dbReference type="Pfam" id="PF18448"/>
    </source>
</evidence>
<evidence type="ECO:0000256" key="7">
    <source>
        <dbReference type="ARBA" id="ARBA00023326"/>
    </source>
</evidence>
<evidence type="ECO:0000259" key="11">
    <source>
        <dbReference type="Pfam" id="PF03442"/>
    </source>
</evidence>
<keyword evidence="3 8" id="KW-0378">Hydrolase</keyword>
<dbReference type="InterPro" id="IPR001547">
    <property type="entry name" value="Glyco_hydro_5"/>
</dbReference>
<evidence type="ECO:0000313" key="14">
    <source>
        <dbReference type="Proteomes" id="UP001597183"/>
    </source>
</evidence>
<dbReference type="PANTHER" id="PTHR31297">
    <property type="entry name" value="GLUCAN ENDO-1,6-BETA-GLUCOSIDASE B"/>
    <property type="match status" value="1"/>
</dbReference>
<accession>A0ABW4AF81</accession>
<dbReference type="InterPro" id="IPR040946">
    <property type="entry name" value="CBM46"/>
</dbReference>
<sequence length="557" mass="60700">MSRLLGRLLVLALLVTGLSTAGSSAASARESVRTPAQAVAAMQPGWNLGNTFDSTGDDETSWGNPRVTRELLAGIRDQGFNSIRIPVTWGGHLSPDLVLDPAYLARVQEVVGWAIDEGFYVMINIHHDSWQWIATMPTDHDNVLNRYNAIWTQVAAAFRDASPRLVLESVNEPQFWGSSGDAENYALLAELNTSFHRIVRGSGGGNATRLLVLPTLHTNADQGRLDALTAEFAALNDPYLIATVHYYGYWPFSVNVAGGYRFDATAQADLLGTFERLRTSFVSKGIPVILGEYGLLGFDRHTGTIEQGEKLKFFELFGHQARISKITTMLWDNGQHFDRTAGVWRDAELFGQIASSWRTRSGTAASDLLFVRRGVPVTAQTITLNPNGTGFTHVRLGAATLRRGPDYQVSGDQLTLSAGLLSRLQRYGERTSLTLRFSRGVPWRLDVVTFDTPVLSAATGTTAAFAVPTAFNGDQLATMTATYADGGYAGPHNWTAYKEFDRAFAPDYTAGAIKLTPEFFAEVTDGAPVTLTFVFWSGSTVSYQVTRNGTSVTGTLS</sequence>
<keyword evidence="7" id="KW-0624">Polysaccharide degradation</keyword>
<gene>
    <name evidence="13" type="ORF">ACFQ5G_26345</name>
</gene>
<feature type="signal peptide" evidence="9">
    <location>
        <begin position="1"/>
        <end position="28"/>
    </location>
</feature>
<keyword evidence="4" id="KW-0136">Cellulose degradation</keyword>
<dbReference type="InterPro" id="IPR017853">
    <property type="entry name" value="GH"/>
</dbReference>
<dbReference type="Pfam" id="PF18448">
    <property type="entry name" value="CBM46"/>
    <property type="match status" value="1"/>
</dbReference>
<evidence type="ECO:0000256" key="4">
    <source>
        <dbReference type="ARBA" id="ARBA00023001"/>
    </source>
</evidence>
<feature type="domain" description="Carbohydrate binding X2" evidence="11">
    <location>
        <begin position="368"/>
        <end position="447"/>
    </location>
</feature>
<name>A0ABW4AF81_9ACTN</name>
<evidence type="ECO:0000256" key="3">
    <source>
        <dbReference type="ARBA" id="ARBA00022801"/>
    </source>
</evidence>
<dbReference type="Pfam" id="PF00150">
    <property type="entry name" value="Cellulase"/>
    <property type="match status" value="1"/>
</dbReference>
<feature type="chain" id="PRO_5045182638" evidence="9">
    <location>
        <begin position="29"/>
        <end position="557"/>
    </location>
</feature>
<feature type="domain" description="Glycoside hydrolase family 5" evidence="10">
    <location>
        <begin position="59"/>
        <end position="335"/>
    </location>
</feature>
<dbReference type="SUPFAM" id="SSF81296">
    <property type="entry name" value="E set domains"/>
    <property type="match status" value="1"/>
</dbReference>
<evidence type="ECO:0000256" key="6">
    <source>
        <dbReference type="ARBA" id="ARBA00023295"/>
    </source>
</evidence>